<comment type="caution">
    <text evidence="1">The sequence shown here is derived from an EMBL/GenBank/DDBJ whole genome shotgun (WGS) entry which is preliminary data.</text>
</comment>
<accession>A0ABD0K752</accession>
<name>A0ABD0K752_9CAEN</name>
<dbReference type="AlphaFoldDB" id="A0ABD0K752"/>
<evidence type="ECO:0000313" key="2">
    <source>
        <dbReference type="Proteomes" id="UP001519460"/>
    </source>
</evidence>
<gene>
    <name evidence="1" type="ORF">BaRGS_00026081</name>
</gene>
<dbReference type="Proteomes" id="UP001519460">
    <property type="component" value="Unassembled WGS sequence"/>
</dbReference>
<protein>
    <submittedName>
        <fullName evidence="1">Uncharacterized protein</fullName>
    </submittedName>
</protein>
<keyword evidence="2" id="KW-1185">Reference proteome</keyword>
<reference evidence="1 2" key="1">
    <citation type="journal article" date="2023" name="Sci. Data">
        <title>Genome assembly of the Korean intertidal mud-creeper Batillaria attramentaria.</title>
        <authorList>
            <person name="Patra A.K."/>
            <person name="Ho P.T."/>
            <person name="Jun S."/>
            <person name="Lee S.J."/>
            <person name="Kim Y."/>
            <person name="Won Y.J."/>
        </authorList>
    </citation>
    <scope>NUCLEOTIDE SEQUENCE [LARGE SCALE GENOMIC DNA]</scope>
    <source>
        <strain evidence="1">Wonlab-2016</strain>
    </source>
</reference>
<sequence length="90" mass="9993">MSFKLQPHDLNESSSGVHGLYLSPPLTKGLDTYAPPKTGTKRLALSCKSFDGLLPGLNRLRPFVRNPVEEKPIFRRTPRSPVGEQIAAHR</sequence>
<organism evidence="1 2">
    <name type="scientific">Batillaria attramentaria</name>
    <dbReference type="NCBI Taxonomy" id="370345"/>
    <lineage>
        <taxon>Eukaryota</taxon>
        <taxon>Metazoa</taxon>
        <taxon>Spiralia</taxon>
        <taxon>Lophotrochozoa</taxon>
        <taxon>Mollusca</taxon>
        <taxon>Gastropoda</taxon>
        <taxon>Caenogastropoda</taxon>
        <taxon>Sorbeoconcha</taxon>
        <taxon>Cerithioidea</taxon>
        <taxon>Batillariidae</taxon>
        <taxon>Batillaria</taxon>
    </lineage>
</organism>
<evidence type="ECO:0000313" key="1">
    <source>
        <dbReference type="EMBL" id="KAK7482672.1"/>
    </source>
</evidence>
<dbReference type="EMBL" id="JACVVK020000240">
    <property type="protein sequence ID" value="KAK7482672.1"/>
    <property type="molecule type" value="Genomic_DNA"/>
</dbReference>
<proteinExistence type="predicted"/>